<sequence>MSIKAHMVQGGSRLAVLRIKAIVSCQGAVAVRDQNKAKKAGQGAVVACAIIKNRAIDCLEAVAVIQHACRVIWIKANGLDHAKQPLLGSRICKTILGSPNNKVINLVTTVASYVSL</sequence>
<organism evidence="1 2">
    <name type="scientific">Adiantum capillus-veneris</name>
    <name type="common">Maidenhair fern</name>
    <dbReference type="NCBI Taxonomy" id="13818"/>
    <lineage>
        <taxon>Eukaryota</taxon>
        <taxon>Viridiplantae</taxon>
        <taxon>Streptophyta</taxon>
        <taxon>Embryophyta</taxon>
        <taxon>Tracheophyta</taxon>
        <taxon>Polypodiopsida</taxon>
        <taxon>Polypodiidae</taxon>
        <taxon>Polypodiales</taxon>
        <taxon>Pteridineae</taxon>
        <taxon>Pteridaceae</taxon>
        <taxon>Vittarioideae</taxon>
        <taxon>Adiantum</taxon>
    </lineage>
</organism>
<evidence type="ECO:0000313" key="2">
    <source>
        <dbReference type="Proteomes" id="UP000886520"/>
    </source>
</evidence>
<accession>A0A9D4V2Y2</accession>
<dbReference type="Proteomes" id="UP000886520">
    <property type="component" value="Chromosome 7"/>
</dbReference>
<dbReference type="EMBL" id="JABFUD020000007">
    <property type="protein sequence ID" value="KAI5077982.1"/>
    <property type="molecule type" value="Genomic_DNA"/>
</dbReference>
<dbReference type="AlphaFoldDB" id="A0A9D4V2Y2"/>
<proteinExistence type="predicted"/>
<reference evidence="1" key="1">
    <citation type="submission" date="2021-01" db="EMBL/GenBank/DDBJ databases">
        <title>Adiantum capillus-veneris genome.</title>
        <authorList>
            <person name="Fang Y."/>
            <person name="Liao Q."/>
        </authorList>
    </citation>
    <scope>NUCLEOTIDE SEQUENCE</scope>
    <source>
        <strain evidence="1">H3</strain>
        <tissue evidence="1">Leaf</tissue>
    </source>
</reference>
<protein>
    <submittedName>
        <fullName evidence="1">Uncharacterized protein</fullName>
    </submittedName>
</protein>
<evidence type="ECO:0000313" key="1">
    <source>
        <dbReference type="EMBL" id="KAI5077982.1"/>
    </source>
</evidence>
<keyword evidence="2" id="KW-1185">Reference proteome</keyword>
<comment type="caution">
    <text evidence="1">The sequence shown here is derived from an EMBL/GenBank/DDBJ whole genome shotgun (WGS) entry which is preliminary data.</text>
</comment>
<gene>
    <name evidence="1" type="ORF">GOP47_0007806</name>
</gene>
<name>A0A9D4V2Y2_ADICA</name>